<dbReference type="InterPro" id="IPR001387">
    <property type="entry name" value="Cro/C1-type_HTH"/>
</dbReference>
<dbReference type="Proteomes" id="UP000468327">
    <property type="component" value="Unassembled WGS sequence"/>
</dbReference>
<sequence>MEWSNVYSPKQLGAFLKKRRKERGISQDQYAEMIGVSHATLSALENGKSVSSTTMFKAIGFLGLNLVVVPKTARTKVVLAKDVEEREDDGHAR</sequence>
<name>A0A6N8IHH6_9ACTN</name>
<dbReference type="AlphaFoldDB" id="A0A6N8IHH6"/>
<dbReference type="CDD" id="cd00093">
    <property type="entry name" value="HTH_XRE"/>
    <property type="match status" value="1"/>
</dbReference>
<dbReference type="SUPFAM" id="SSF47413">
    <property type="entry name" value="lambda repressor-like DNA-binding domains"/>
    <property type="match status" value="1"/>
</dbReference>
<proteinExistence type="predicted"/>
<gene>
    <name evidence="2" type="ORF">GO738_08425</name>
</gene>
<dbReference type="EMBL" id="WPOC01000011">
    <property type="protein sequence ID" value="MVN15364.1"/>
    <property type="molecule type" value="Genomic_DNA"/>
</dbReference>
<dbReference type="GO" id="GO:0003677">
    <property type="term" value="F:DNA binding"/>
    <property type="evidence" value="ECO:0007669"/>
    <property type="project" value="InterPro"/>
</dbReference>
<dbReference type="RefSeq" id="WP_087191572.1">
    <property type="nucleotide sequence ID" value="NZ_DBEYPL010000055.1"/>
</dbReference>
<organism evidence="2 3">
    <name type="scientific">Gordonibacter urolithinfaciens</name>
    <dbReference type="NCBI Taxonomy" id="1335613"/>
    <lineage>
        <taxon>Bacteria</taxon>
        <taxon>Bacillati</taxon>
        <taxon>Actinomycetota</taxon>
        <taxon>Coriobacteriia</taxon>
        <taxon>Eggerthellales</taxon>
        <taxon>Eggerthellaceae</taxon>
        <taxon>Gordonibacter</taxon>
    </lineage>
</organism>
<reference evidence="2 3" key="1">
    <citation type="submission" date="2019-11" db="EMBL/GenBank/DDBJ databases">
        <title>Whole genome shotgun sequencing (WGS) data from Adlercreutzia equolifaciens ResAG-91, Eggerthella lenta MRI-F36, MRI-F37, MRI-F40, ResAG-49, ResAG-88, ResAG-121, ResAG-145, and Gordonibacter sp. ResAG-5, ResAG-26, ResAG-43, ResAG-50, ResAG-59.</title>
        <authorList>
            <person name="Stoll D.A."/>
            <person name="Danylec N."/>
            <person name="Franz C.M.A.P."/>
            <person name="Huch M."/>
        </authorList>
    </citation>
    <scope>NUCLEOTIDE SEQUENCE [LARGE SCALE GENOMIC DNA]</scope>
    <source>
        <strain evidence="2 3">ResAG-59</strain>
    </source>
</reference>
<keyword evidence="3" id="KW-1185">Reference proteome</keyword>
<evidence type="ECO:0000259" key="1">
    <source>
        <dbReference type="PROSITE" id="PS50943"/>
    </source>
</evidence>
<feature type="domain" description="HTH cro/C1-type" evidence="1">
    <location>
        <begin position="16"/>
        <end position="69"/>
    </location>
</feature>
<protein>
    <submittedName>
        <fullName evidence="2">Helix-turn-helix domain-containing protein</fullName>
    </submittedName>
</protein>
<dbReference type="InterPro" id="IPR010982">
    <property type="entry name" value="Lambda_DNA-bd_dom_sf"/>
</dbReference>
<comment type="caution">
    <text evidence="2">The sequence shown here is derived from an EMBL/GenBank/DDBJ whole genome shotgun (WGS) entry which is preliminary data.</text>
</comment>
<dbReference type="SMART" id="SM00530">
    <property type="entry name" value="HTH_XRE"/>
    <property type="match status" value="1"/>
</dbReference>
<accession>A0A6N8IHH6</accession>
<dbReference type="PROSITE" id="PS50943">
    <property type="entry name" value="HTH_CROC1"/>
    <property type="match status" value="1"/>
</dbReference>
<evidence type="ECO:0000313" key="2">
    <source>
        <dbReference type="EMBL" id="MVN15364.1"/>
    </source>
</evidence>
<dbReference type="Pfam" id="PF01381">
    <property type="entry name" value="HTH_3"/>
    <property type="match status" value="1"/>
</dbReference>
<dbReference type="Gene3D" id="1.10.260.40">
    <property type="entry name" value="lambda repressor-like DNA-binding domains"/>
    <property type="match status" value="1"/>
</dbReference>
<evidence type="ECO:0000313" key="3">
    <source>
        <dbReference type="Proteomes" id="UP000468327"/>
    </source>
</evidence>